<proteinExistence type="predicted"/>
<dbReference type="AlphaFoldDB" id="A0A8H6F5U0"/>
<reference evidence="1 2" key="1">
    <citation type="submission" date="2020-03" db="EMBL/GenBank/DDBJ databases">
        <title>FDA dAtabase for Regulatory Grade micrObial Sequences (FDA-ARGOS): Supporting development and validation of Infectious Disease Dx tests.</title>
        <authorList>
            <person name="Campos J."/>
            <person name="Goldberg B."/>
            <person name="Tallon L."/>
            <person name="Sadzewicz L."/>
            <person name="Vavikolanu K."/>
            <person name="Mehta A."/>
            <person name="Aluvathingal J."/>
            <person name="Nadendla S."/>
            <person name="Nandy P."/>
            <person name="Geyer C."/>
            <person name="Yan Y."/>
            <person name="Sichtig H."/>
        </authorList>
    </citation>
    <scope>NUCLEOTIDE SEQUENCE [LARGE SCALE GENOMIC DNA]</scope>
    <source>
        <strain evidence="1 2">FDAARGOS_656</strain>
    </source>
</reference>
<organism evidence="1 2">
    <name type="scientific">Candida albicans</name>
    <name type="common">Yeast</name>
    <dbReference type="NCBI Taxonomy" id="5476"/>
    <lineage>
        <taxon>Eukaryota</taxon>
        <taxon>Fungi</taxon>
        <taxon>Dikarya</taxon>
        <taxon>Ascomycota</taxon>
        <taxon>Saccharomycotina</taxon>
        <taxon>Pichiomycetes</taxon>
        <taxon>Debaryomycetaceae</taxon>
        <taxon>Candida/Lodderomyces clade</taxon>
        <taxon>Candida</taxon>
    </lineage>
</organism>
<evidence type="ECO:0000313" key="2">
    <source>
        <dbReference type="Proteomes" id="UP000536275"/>
    </source>
</evidence>
<accession>A0A8H6F5U0</accession>
<evidence type="ECO:0000313" key="1">
    <source>
        <dbReference type="EMBL" id="KAF6072495.1"/>
    </source>
</evidence>
<dbReference type="Proteomes" id="UP000536275">
    <property type="component" value="Unassembled WGS sequence"/>
</dbReference>
<protein>
    <submittedName>
        <fullName evidence="1">Filamentous growth regulator 23 domain protein</fullName>
    </submittedName>
</protein>
<sequence>MSHQYEYSSSLKAESSQQSIPTIESNLSELSVSSTLSLVESTASGKCSGLTSTTFTSVVSTTSESIYTITSNESTFEMTTT</sequence>
<name>A0A8H6F5U0_CANAX</name>
<dbReference type="EMBL" id="JABWAD010000007">
    <property type="protein sequence ID" value="KAF6072495.1"/>
    <property type="molecule type" value="Genomic_DNA"/>
</dbReference>
<comment type="caution">
    <text evidence="1">The sequence shown here is derived from an EMBL/GenBank/DDBJ whole genome shotgun (WGS) entry which is preliminary data.</text>
</comment>
<gene>
    <name evidence="1" type="primary">FGR23</name>
    <name evidence="1" type="ORF">FOB64_000530</name>
</gene>